<reference evidence="2 3" key="1">
    <citation type="submission" date="2024-10" db="EMBL/GenBank/DDBJ databases">
        <title>The Natural Products Discovery Center: Release of the First 8490 Sequenced Strains for Exploring Actinobacteria Biosynthetic Diversity.</title>
        <authorList>
            <person name="Kalkreuter E."/>
            <person name="Kautsar S.A."/>
            <person name="Yang D."/>
            <person name="Bader C.D."/>
            <person name="Teijaro C.N."/>
            <person name="Fluegel L."/>
            <person name="Davis C.M."/>
            <person name="Simpson J.R."/>
            <person name="Lauterbach L."/>
            <person name="Steele A.D."/>
            <person name="Gui C."/>
            <person name="Meng S."/>
            <person name="Li G."/>
            <person name="Viehrig K."/>
            <person name="Ye F."/>
            <person name="Su P."/>
            <person name="Kiefer A.F."/>
            <person name="Nichols A."/>
            <person name="Cepeda A.J."/>
            <person name="Yan W."/>
            <person name="Fan B."/>
            <person name="Jiang Y."/>
            <person name="Adhikari A."/>
            <person name="Zheng C.-J."/>
            <person name="Schuster L."/>
            <person name="Cowan T.M."/>
            <person name="Smanski M.J."/>
            <person name="Chevrette M.G."/>
            <person name="De Carvalho L.P.S."/>
            <person name="Shen B."/>
        </authorList>
    </citation>
    <scope>NUCLEOTIDE SEQUENCE [LARGE SCALE GENOMIC DNA]</scope>
    <source>
        <strain evidence="2 3">NPDC002593</strain>
    </source>
</reference>
<feature type="transmembrane region" description="Helical" evidence="1">
    <location>
        <begin position="36"/>
        <end position="61"/>
    </location>
</feature>
<evidence type="ECO:0000313" key="3">
    <source>
        <dbReference type="Proteomes" id="UP001601992"/>
    </source>
</evidence>
<dbReference type="InterPro" id="IPR039708">
    <property type="entry name" value="MT1774/Rv1733c-like"/>
</dbReference>
<keyword evidence="1" id="KW-0812">Transmembrane</keyword>
<accession>A0ABW6RXU1</accession>
<proteinExistence type="predicted"/>
<protein>
    <recommendedName>
        <fullName evidence="4">Transmembrane protein</fullName>
    </recommendedName>
</protein>
<evidence type="ECO:0008006" key="4">
    <source>
        <dbReference type="Google" id="ProtNLM"/>
    </source>
</evidence>
<evidence type="ECO:0000256" key="1">
    <source>
        <dbReference type="SAM" id="Phobius"/>
    </source>
</evidence>
<dbReference type="Proteomes" id="UP001601992">
    <property type="component" value="Unassembled WGS sequence"/>
</dbReference>
<organism evidence="2 3">
    <name type="scientific">Nocardia jiangxiensis</name>
    <dbReference type="NCBI Taxonomy" id="282685"/>
    <lineage>
        <taxon>Bacteria</taxon>
        <taxon>Bacillati</taxon>
        <taxon>Actinomycetota</taxon>
        <taxon>Actinomycetes</taxon>
        <taxon>Mycobacteriales</taxon>
        <taxon>Nocardiaceae</taxon>
        <taxon>Nocardia</taxon>
    </lineage>
</organism>
<keyword evidence="1" id="KW-0472">Membrane</keyword>
<sequence>MWSIHPTGTPSAPRLHRITWPWGRNPLLRSSDRLQAVLRILAALVILGAVPVSCSFGTALYTQGVAQIKAGNAAQTAVTGTLEADPADAVSSTAARGSGVVVDEDWHAPVVWIRDGKQDSATVTVPATARRGGQVQVWLGSDGRPSAGPLPTSAAAFRGIGSGVALLAVVVTAVVFATWGVDRLLDWRRSVRWEAEWRLVDRNGTVMP</sequence>
<keyword evidence="1" id="KW-1133">Transmembrane helix</keyword>
<keyword evidence="3" id="KW-1185">Reference proteome</keyword>
<name>A0ABW6RXU1_9NOCA</name>
<gene>
    <name evidence="2" type="ORF">ACFYXQ_08135</name>
</gene>
<feature type="transmembrane region" description="Helical" evidence="1">
    <location>
        <begin position="160"/>
        <end position="181"/>
    </location>
</feature>
<evidence type="ECO:0000313" key="2">
    <source>
        <dbReference type="EMBL" id="MFF3567741.1"/>
    </source>
</evidence>
<dbReference type="EMBL" id="JBIAQY010000002">
    <property type="protein sequence ID" value="MFF3567741.1"/>
    <property type="molecule type" value="Genomic_DNA"/>
</dbReference>
<dbReference type="RefSeq" id="WP_157186820.1">
    <property type="nucleotide sequence ID" value="NZ_JBIAQY010000002.1"/>
</dbReference>
<dbReference type="PANTHER" id="PTHR42305:SF1">
    <property type="entry name" value="MEMBRANE PROTEIN RV1733C-RELATED"/>
    <property type="match status" value="1"/>
</dbReference>
<comment type="caution">
    <text evidence="2">The sequence shown here is derived from an EMBL/GenBank/DDBJ whole genome shotgun (WGS) entry which is preliminary data.</text>
</comment>
<dbReference type="PANTHER" id="PTHR42305">
    <property type="entry name" value="MEMBRANE PROTEIN RV1733C-RELATED"/>
    <property type="match status" value="1"/>
</dbReference>